<evidence type="ECO:0000313" key="3">
    <source>
        <dbReference type="EMBL" id="OMJ69108.1"/>
    </source>
</evidence>
<keyword evidence="1" id="KW-0175">Coiled coil</keyword>
<accession>A0A1R2AX66</accession>
<name>A0A1R2AX66_9CILI</name>
<sequence>MQKPIFPSFRMPAYELPITSSCTFPIKLSNIPTRPNQNLSSLPKTNTVSVKNSLNILKDRPTSSSAGCQADFQEELIKQIEKEMLTEPMMQFLEVKDVEMDERPSQTPNGLYKFPNAHQNFLQVQEISLTTPFPIQNPKKNYIESDKKPLTPSEKSNASRKGKGKKVIVENKEKEKYDEQARDPIAELKETQDLKMKEARERLERLEEDALKLENEMKIQNDQLDRLNMKFTEENLQDRRALASRYIEKMTNSEPTVFDDEEDRVAKILSTNQQLYNRIEKALAPKSKPSEDLIQEFPEKQEILEASEALDVKRLPGQYTKINPIISKRITEAMNTAATAIQLSKQLNPKVIKKPIRY</sequence>
<reference evidence="3 4" key="1">
    <citation type="submission" date="2016-11" db="EMBL/GenBank/DDBJ databases">
        <title>The macronuclear genome of Stentor coeruleus: a giant cell with tiny introns.</title>
        <authorList>
            <person name="Slabodnick M."/>
            <person name="Ruby J.G."/>
            <person name="Reiff S.B."/>
            <person name="Swart E.C."/>
            <person name="Gosai S."/>
            <person name="Prabakaran S."/>
            <person name="Witkowska E."/>
            <person name="Larue G.E."/>
            <person name="Fisher S."/>
            <person name="Freeman R.M."/>
            <person name="Gunawardena J."/>
            <person name="Chu W."/>
            <person name="Stover N.A."/>
            <person name="Gregory B.D."/>
            <person name="Nowacki M."/>
            <person name="Derisi J."/>
            <person name="Roy S.W."/>
            <person name="Marshall W.F."/>
            <person name="Sood P."/>
        </authorList>
    </citation>
    <scope>NUCLEOTIDE SEQUENCE [LARGE SCALE GENOMIC DNA]</scope>
    <source>
        <strain evidence="3">WM001</strain>
    </source>
</reference>
<feature type="compositionally biased region" description="Basic and acidic residues" evidence="2">
    <location>
        <begin position="167"/>
        <end position="179"/>
    </location>
</feature>
<proteinExistence type="predicted"/>
<gene>
    <name evidence="3" type="ORF">SteCoe_33258</name>
</gene>
<evidence type="ECO:0000256" key="1">
    <source>
        <dbReference type="SAM" id="Coils"/>
    </source>
</evidence>
<organism evidence="3 4">
    <name type="scientific">Stentor coeruleus</name>
    <dbReference type="NCBI Taxonomy" id="5963"/>
    <lineage>
        <taxon>Eukaryota</taxon>
        <taxon>Sar</taxon>
        <taxon>Alveolata</taxon>
        <taxon>Ciliophora</taxon>
        <taxon>Postciliodesmatophora</taxon>
        <taxon>Heterotrichea</taxon>
        <taxon>Heterotrichida</taxon>
        <taxon>Stentoridae</taxon>
        <taxon>Stentor</taxon>
    </lineage>
</organism>
<feature type="coiled-coil region" evidence="1">
    <location>
        <begin position="189"/>
        <end position="230"/>
    </location>
</feature>
<evidence type="ECO:0000256" key="2">
    <source>
        <dbReference type="SAM" id="MobiDB-lite"/>
    </source>
</evidence>
<dbReference type="EMBL" id="MPUH01001239">
    <property type="protein sequence ID" value="OMJ69108.1"/>
    <property type="molecule type" value="Genomic_DNA"/>
</dbReference>
<evidence type="ECO:0000313" key="4">
    <source>
        <dbReference type="Proteomes" id="UP000187209"/>
    </source>
</evidence>
<comment type="caution">
    <text evidence="3">The sequence shown here is derived from an EMBL/GenBank/DDBJ whole genome shotgun (WGS) entry which is preliminary data.</text>
</comment>
<keyword evidence="4" id="KW-1185">Reference proteome</keyword>
<protein>
    <submittedName>
        <fullName evidence="3">Uncharacterized protein</fullName>
    </submittedName>
</protein>
<feature type="region of interest" description="Disordered" evidence="2">
    <location>
        <begin position="133"/>
        <end position="179"/>
    </location>
</feature>
<dbReference type="AlphaFoldDB" id="A0A1R2AX66"/>
<dbReference type="Proteomes" id="UP000187209">
    <property type="component" value="Unassembled WGS sequence"/>
</dbReference>